<dbReference type="PANTHER" id="PTHR21325:SF31">
    <property type="entry name" value="GH22081P-RELATED"/>
    <property type="match status" value="1"/>
</dbReference>
<keyword evidence="1" id="KW-0732">Signal</keyword>
<dbReference type="RefSeq" id="XP_017773377.1">
    <property type="nucleotide sequence ID" value="XM_017917888.1"/>
</dbReference>
<dbReference type="Pfam" id="PF00657">
    <property type="entry name" value="Lipase_GDSL"/>
    <property type="match status" value="1"/>
</dbReference>
<dbReference type="RefSeq" id="XP_017773378.1">
    <property type="nucleotide sequence ID" value="XM_017917889.1"/>
</dbReference>
<dbReference type="InterPro" id="IPR035547">
    <property type="entry name" value="Phospholipase_B"/>
</dbReference>
<feature type="chain" id="PRO_5045022703" evidence="1">
    <location>
        <begin position="20"/>
        <end position="404"/>
    </location>
</feature>
<dbReference type="InterPro" id="IPR038885">
    <property type="entry name" value="PLB1"/>
</dbReference>
<dbReference type="Proteomes" id="UP000695000">
    <property type="component" value="Unplaced"/>
</dbReference>
<gene>
    <name evidence="3 4 5" type="primary">LOC108560369</name>
</gene>
<evidence type="ECO:0000256" key="1">
    <source>
        <dbReference type="SAM" id="SignalP"/>
    </source>
</evidence>
<dbReference type="CDD" id="cd01824">
    <property type="entry name" value="Phospholipase_B_like"/>
    <property type="match status" value="1"/>
</dbReference>
<evidence type="ECO:0000313" key="2">
    <source>
        <dbReference type="Proteomes" id="UP000695000"/>
    </source>
</evidence>
<evidence type="ECO:0000313" key="4">
    <source>
        <dbReference type="RefSeq" id="XP_017773377.1"/>
    </source>
</evidence>
<accession>A0ABM1MFM5</accession>
<proteinExistence type="predicted"/>
<evidence type="ECO:0000313" key="3">
    <source>
        <dbReference type="RefSeq" id="XP_017773375.1"/>
    </source>
</evidence>
<dbReference type="SUPFAM" id="SSF52266">
    <property type="entry name" value="SGNH hydrolase"/>
    <property type="match status" value="1"/>
</dbReference>
<dbReference type="InterPro" id="IPR001087">
    <property type="entry name" value="GDSL"/>
</dbReference>
<protein>
    <submittedName>
        <fullName evidence="3 4">Phospholipase B1, membrane-associated-like</fullName>
    </submittedName>
</protein>
<dbReference type="RefSeq" id="XP_017773375.1">
    <property type="nucleotide sequence ID" value="XM_017917886.1"/>
</dbReference>
<sequence length="404" mass="45782">MWKFTVAAVFLLIVGCSDGQRTFLDAFLVPFRKFKVASTRLLDSSINFDELRRRNKLQPEISEDVPFPCDLRGARSAVRPKSVHQLRPGDIDVVGAIGDSLTAGFGLLATTLPQVFLENRGLSFSIGGVGTWRQYITVPNLLKVFNPNLVGFSTTYSSITTQRSSQFNVAEGGAVSQDTPYMAKVLVTRILYDPRIDRNNDWKLITIMIGPNDFCSRICRSSNMEQELSKHEDHIVQVLRTIRDNLPRTIVNLIPSMDTFALKRIRNKPAECYLTHSAECSCVFGVLHQKNRAKYRHFIQRWQNKDVEIASRKEFQRDDFSVVPQILTINMSIPLKTDNDFDLSYLSADCFHFSQKGGAILALGIWNGMLQPVGRKTPIMNYHNFTDIRCPDESNPYIFTLGNS</sequence>
<dbReference type="Gene3D" id="3.40.50.1110">
    <property type="entry name" value="SGNH hydrolase"/>
    <property type="match status" value="1"/>
</dbReference>
<organism evidence="2 3">
    <name type="scientific">Nicrophorus vespilloides</name>
    <name type="common">Boreal carrion beetle</name>
    <dbReference type="NCBI Taxonomy" id="110193"/>
    <lineage>
        <taxon>Eukaryota</taxon>
        <taxon>Metazoa</taxon>
        <taxon>Ecdysozoa</taxon>
        <taxon>Arthropoda</taxon>
        <taxon>Hexapoda</taxon>
        <taxon>Insecta</taxon>
        <taxon>Pterygota</taxon>
        <taxon>Neoptera</taxon>
        <taxon>Endopterygota</taxon>
        <taxon>Coleoptera</taxon>
        <taxon>Polyphaga</taxon>
        <taxon>Staphyliniformia</taxon>
        <taxon>Silphidae</taxon>
        <taxon>Nicrophorinae</taxon>
        <taxon>Nicrophorus</taxon>
    </lineage>
</organism>
<dbReference type="InterPro" id="IPR036514">
    <property type="entry name" value="SGNH_hydro_sf"/>
</dbReference>
<reference evidence="3 4" key="1">
    <citation type="submission" date="2025-05" db="UniProtKB">
        <authorList>
            <consortium name="RefSeq"/>
        </authorList>
    </citation>
    <scope>IDENTIFICATION</scope>
    <source>
        <tissue evidence="3 4">Whole Larva</tissue>
    </source>
</reference>
<keyword evidence="2" id="KW-1185">Reference proteome</keyword>
<name>A0ABM1MFM5_NICVS</name>
<evidence type="ECO:0000313" key="5">
    <source>
        <dbReference type="RefSeq" id="XP_017773378.1"/>
    </source>
</evidence>
<dbReference type="PROSITE" id="PS51257">
    <property type="entry name" value="PROKAR_LIPOPROTEIN"/>
    <property type="match status" value="1"/>
</dbReference>
<dbReference type="GeneID" id="108560369"/>
<feature type="signal peptide" evidence="1">
    <location>
        <begin position="1"/>
        <end position="19"/>
    </location>
</feature>
<dbReference type="PANTHER" id="PTHR21325">
    <property type="entry name" value="PHOSPHOLIPASE B, PLB1"/>
    <property type="match status" value="1"/>
</dbReference>